<evidence type="ECO:0000313" key="2">
    <source>
        <dbReference type="Proteomes" id="UP000359125"/>
    </source>
</evidence>
<dbReference type="Proteomes" id="UP000359125">
    <property type="component" value="Unassembled WGS sequence"/>
</dbReference>
<dbReference type="AlphaFoldDB" id="A0A4S1ND46"/>
<organism evidence="1 2">
    <name type="scientific">Escherichia coli</name>
    <dbReference type="NCBI Taxonomy" id="562"/>
    <lineage>
        <taxon>Bacteria</taxon>
        <taxon>Pseudomonadati</taxon>
        <taxon>Pseudomonadota</taxon>
        <taxon>Gammaproteobacteria</taxon>
        <taxon>Enterobacterales</taxon>
        <taxon>Enterobacteriaceae</taxon>
        <taxon>Escherichia</taxon>
    </lineage>
</organism>
<protein>
    <submittedName>
        <fullName evidence="1">Uncharacterized protein</fullName>
    </submittedName>
</protein>
<sequence>MGGNKFATRMAWQGARALFYGIYKKSTSRKREGFGDSGTGILFCLWCVAFHALPGIMEPAAEVTHSFPVCPAGTFSPVTA</sequence>
<proteinExistence type="predicted"/>
<gene>
    <name evidence="1" type="ORF">EIZ93_14230</name>
</gene>
<dbReference type="EMBL" id="RYCF01000043">
    <property type="protein sequence ID" value="MQK25452.1"/>
    <property type="molecule type" value="Genomic_DNA"/>
</dbReference>
<evidence type="ECO:0000313" key="1">
    <source>
        <dbReference type="EMBL" id="MQK25452.1"/>
    </source>
</evidence>
<name>A0A4S1ND46_ECOLX</name>
<accession>A0A4S1ND46</accession>
<reference evidence="1 2" key="1">
    <citation type="journal article" date="2019" name="Environ. Health Perspect.">
        <title>Inter-host Transmission of Carbapenemase-Producing Escherichia coli among Humans and Backyard Animals.</title>
        <authorList>
            <person name="Li J."/>
            <person name="Bi Z."/>
            <person name="Ma S."/>
            <person name="Chen B."/>
            <person name="Cai C."/>
            <person name="He J."/>
            <person name="Schwarz S."/>
            <person name="Sun C."/>
            <person name="Zhou Y."/>
            <person name="Yin J."/>
            <person name="Hulth A."/>
            <person name="Wang Y."/>
            <person name="Shen Z."/>
            <person name="Wang S."/>
            <person name="Wu C."/>
            <person name="Nilsson L.E."/>
            <person name="Walsh T.R."/>
            <person name="Borjesson S."/>
            <person name="Shen J."/>
            <person name="Sun Q."/>
            <person name="Wang Y."/>
        </authorList>
    </citation>
    <scope>NUCLEOTIDE SEQUENCE [LARGE SCALE GENOMIC DNA]</scope>
    <source>
        <strain evidence="1 2">A016f</strain>
    </source>
</reference>
<comment type="caution">
    <text evidence="1">The sequence shown here is derived from an EMBL/GenBank/DDBJ whole genome shotgun (WGS) entry which is preliminary data.</text>
</comment>